<dbReference type="VEuPathDB" id="VectorBase:RSAN_027752"/>
<dbReference type="EMBL" id="JABSTV010001249">
    <property type="protein sequence ID" value="KAH7963962.1"/>
    <property type="molecule type" value="Genomic_DNA"/>
</dbReference>
<evidence type="ECO:0000313" key="1">
    <source>
        <dbReference type="EMBL" id="KAH7963962.1"/>
    </source>
</evidence>
<dbReference type="AlphaFoldDB" id="A0A9D4Q409"/>
<organism evidence="1 2">
    <name type="scientific">Rhipicephalus sanguineus</name>
    <name type="common">Brown dog tick</name>
    <name type="synonym">Ixodes sanguineus</name>
    <dbReference type="NCBI Taxonomy" id="34632"/>
    <lineage>
        <taxon>Eukaryota</taxon>
        <taxon>Metazoa</taxon>
        <taxon>Ecdysozoa</taxon>
        <taxon>Arthropoda</taxon>
        <taxon>Chelicerata</taxon>
        <taxon>Arachnida</taxon>
        <taxon>Acari</taxon>
        <taxon>Parasitiformes</taxon>
        <taxon>Ixodida</taxon>
        <taxon>Ixodoidea</taxon>
        <taxon>Ixodidae</taxon>
        <taxon>Rhipicephalinae</taxon>
        <taxon>Rhipicephalus</taxon>
        <taxon>Rhipicephalus</taxon>
    </lineage>
</organism>
<evidence type="ECO:0008006" key="3">
    <source>
        <dbReference type="Google" id="ProtNLM"/>
    </source>
</evidence>
<proteinExistence type="predicted"/>
<sequence length="282" mass="31388">MEIVEVEGTSISPEECTVESGWLVSHKYKQRQQQPTQVDQATSMLKKSALPHPCVRARAPRPPKLPEDDIKVVMRFRDGFNTAMVGEAQIRDAILAVTGLTPEQTDADTYRTNPASNIVLVSTPSMENAERYCKTTHLQIDEHKFSAAAYSTSPDNTVKGVTHNVPSYDTAEVITSSLVNKRNPTIIQARRMGSMDWVLIVFDGYQVPYQVYYRGAEYKCYLHKNKAEFCTACGLVGHRVDVCPSPPRNRCATCYRKDLQPDHTCQLGCALCGLGHSTGDKT</sequence>
<reference evidence="1" key="1">
    <citation type="journal article" date="2020" name="Cell">
        <title>Large-Scale Comparative Analyses of Tick Genomes Elucidate Their Genetic Diversity and Vector Capacities.</title>
        <authorList>
            <consortium name="Tick Genome and Microbiome Consortium (TIGMIC)"/>
            <person name="Jia N."/>
            <person name="Wang J."/>
            <person name="Shi W."/>
            <person name="Du L."/>
            <person name="Sun Y."/>
            <person name="Zhan W."/>
            <person name="Jiang J.F."/>
            <person name="Wang Q."/>
            <person name="Zhang B."/>
            <person name="Ji P."/>
            <person name="Bell-Sakyi L."/>
            <person name="Cui X.M."/>
            <person name="Yuan T.T."/>
            <person name="Jiang B.G."/>
            <person name="Yang W.F."/>
            <person name="Lam T.T."/>
            <person name="Chang Q.C."/>
            <person name="Ding S.J."/>
            <person name="Wang X.J."/>
            <person name="Zhu J.G."/>
            <person name="Ruan X.D."/>
            <person name="Zhao L."/>
            <person name="Wei J.T."/>
            <person name="Ye R.Z."/>
            <person name="Que T.C."/>
            <person name="Du C.H."/>
            <person name="Zhou Y.H."/>
            <person name="Cheng J.X."/>
            <person name="Dai P.F."/>
            <person name="Guo W.B."/>
            <person name="Han X.H."/>
            <person name="Huang E.J."/>
            <person name="Li L.F."/>
            <person name="Wei W."/>
            <person name="Gao Y.C."/>
            <person name="Liu J.Z."/>
            <person name="Shao H.Z."/>
            <person name="Wang X."/>
            <person name="Wang C.C."/>
            <person name="Yang T.C."/>
            <person name="Huo Q.B."/>
            <person name="Li W."/>
            <person name="Chen H.Y."/>
            <person name="Chen S.E."/>
            <person name="Zhou L.G."/>
            <person name="Ni X.B."/>
            <person name="Tian J.H."/>
            <person name="Sheng Y."/>
            <person name="Liu T."/>
            <person name="Pan Y.S."/>
            <person name="Xia L.Y."/>
            <person name="Li J."/>
            <person name="Zhao F."/>
            <person name="Cao W.C."/>
        </authorList>
    </citation>
    <scope>NUCLEOTIDE SEQUENCE</scope>
    <source>
        <strain evidence="1">Rsan-2018</strain>
    </source>
</reference>
<comment type="caution">
    <text evidence="1">The sequence shown here is derived from an EMBL/GenBank/DDBJ whole genome shotgun (WGS) entry which is preliminary data.</text>
</comment>
<keyword evidence="2" id="KW-1185">Reference proteome</keyword>
<gene>
    <name evidence="1" type="ORF">HPB52_024000</name>
</gene>
<accession>A0A9D4Q409</accession>
<protein>
    <recommendedName>
        <fullName evidence="3">CCHC-type domain-containing protein</fullName>
    </recommendedName>
</protein>
<evidence type="ECO:0000313" key="2">
    <source>
        <dbReference type="Proteomes" id="UP000821837"/>
    </source>
</evidence>
<reference evidence="1" key="2">
    <citation type="submission" date="2021-09" db="EMBL/GenBank/DDBJ databases">
        <authorList>
            <person name="Jia N."/>
            <person name="Wang J."/>
            <person name="Shi W."/>
            <person name="Du L."/>
            <person name="Sun Y."/>
            <person name="Zhan W."/>
            <person name="Jiang J."/>
            <person name="Wang Q."/>
            <person name="Zhang B."/>
            <person name="Ji P."/>
            <person name="Sakyi L.B."/>
            <person name="Cui X."/>
            <person name="Yuan T."/>
            <person name="Jiang B."/>
            <person name="Yang W."/>
            <person name="Lam T.T.-Y."/>
            <person name="Chang Q."/>
            <person name="Ding S."/>
            <person name="Wang X."/>
            <person name="Zhu J."/>
            <person name="Ruan X."/>
            <person name="Zhao L."/>
            <person name="Wei J."/>
            <person name="Que T."/>
            <person name="Du C."/>
            <person name="Cheng J."/>
            <person name="Dai P."/>
            <person name="Han X."/>
            <person name="Huang E."/>
            <person name="Gao Y."/>
            <person name="Liu J."/>
            <person name="Shao H."/>
            <person name="Ye R."/>
            <person name="Li L."/>
            <person name="Wei W."/>
            <person name="Wang X."/>
            <person name="Wang C."/>
            <person name="Huo Q."/>
            <person name="Li W."/>
            <person name="Guo W."/>
            <person name="Chen H."/>
            <person name="Chen S."/>
            <person name="Zhou L."/>
            <person name="Zhou L."/>
            <person name="Ni X."/>
            <person name="Tian J."/>
            <person name="Zhou Y."/>
            <person name="Sheng Y."/>
            <person name="Liu T."/>
            <person name="Pan Y."/>
            <person name="Xia L."/>
            <person name="Li J."/>
            <person name="Zhao F."/>
            <person name="Cao W."/>
        </authorList>
    </citation>
    <scope>NUCLEOTIDE SEQUENCE</scope>
    <source>
        <strain evidence="1">Rsan-2018</strain>
        <tissue evidence="1">Larvae</tissue>
    </source>
</reference>
<dbReference type="Proteomes" id="UP000821837">
    <property type="component" value="Chromosome 3"/>
</dbReference>
<name>A0A9D4Q409_RHISA</name>